<evidence type="ECO:0008006" key="3">
    <source>
        <dbReference type="Google" id="ProtNLM"/>
    </source>
</evidence>
<evidence type="ECO:0000313" key="2">
    <source>
        <dbReference type="Proteomes" id="UP000034448"/>
    </source>
</evidence>
<gene>
    <name evidence="1" type="ORF">US28_C0002G0027</name>
</gene>
<dbReference type="EMBL" id="LBSJ01000002">
    <property type="protein sequence ID" value="KKQ16360.1"/>
    <property type="molecule type" value="Genomic_DNA"/>
</dbReference>
<accession>A0A0G0FR81</accession>
<name>A0A0G0FR81_9BACT</name>
<reference evidence="1 2" key="1">
    <citation type="journal article" date="2015" name="Nature">
        <title>rRNA introns, odd ribosomes, and small enigmatic genomes across a large radiation of phyla.</title>
        <authorList>
            <person name="Brown C.T."/>
            <person name="Hug L.A."/>
            <person name="Thomas B.C."/>
            <person name="Sharon I."/>
            <person name="Castelle C.J."/>
            <person name="Singh A."/>
            <person name="Wilkins M.J."/>
            <person name="Williams K.H."/>
            <person name="Banfield J.F."/>
        </authorList>
    </citation>
    <scope>NUCLEOTIDE SEQUENCE [LARGE SCALE GENOMIC DNA]</scope>
</reference>
<organism evidence="1 2">
    <name type="scientific">Candidatus Daviesbacteria bacterium GW2011_GWA1_36_8</name>
    <dbReference type="NCBI Taxonomy" id="1618417"/>
    <lineage>
        <taxon>Bacteria</taxon>
        <taxon>Candidatus Daviesiibacteriota</taxon>
    </lineage>
</organism>
<protein>
    <recommendedName>
        <fullName evidence="3">DUF4352 domain-containing protein</fullName>
    </recommendedName>
</protein>
<dbReference type="Proteomes" id="UP000034448">
    <property type="component" value="Unassembled WGS sequence"/>
</dbReference>
<sequence>MNRFSNLRLNRYSSRLPEKNKLILYAFLGIVVLGALFWGGSVISGFNKGGTLGDSRFELPDAKSTAALNHEFQFPIKNNKGEEVSKLKYIIENAEIRDQIVVKGKRATSVKGRTFFVLNLKIVNDFNKPIEINTRDYIRLSVNGNDAEWLAADVHNDPVAIQPISTKYTRLAFPINDSDSNFRIQVGEIKGEKQIVEVKF</sequence>
<comment type="caution">
    <text evidence="1">The sequence shown here is derived from an EMBL/GenBank/DDBJ whole genome shotgun (WGS) entry which is preliminary data.</text>
</comment>
<dbReference type="AlphaFoldDB" id="A0A0G0FR81"/>
<proteinExistence type="predicted"/>
<evidence type="ECO:0000313" key="1">
    <source>
        <dbReference type="EMBL" id="KKQ16360.1"/>
    </source>
</evidence>